<evidence type="ECO:0000313" key="7">
    <source>
        <dbReference type="EMBL" id="SEG56720.1"/>
    </source>
</evidence>
<accession>A0AAQ1G8L6</accession>
<protein>
    <submittedName>
        <fullName evidence="7">Membrane protein involved in the export of O-antigen and teichoic acid</fullName>
    </submittedName>
</protein>
<evidence type="ECO:0000256" key="1">
    <source>
        <dbReference type="ARBA" id="ARBA00004651"/>
    </source>
</evidence>
<name>A0AAQ1G8L6_9GAMM</name>
<proteinExistence type="predicted"/>
<reference evidence="7 8" key="1">
    <citation type="submission" date="2016-10" db="EMBL/GenBank/DDBJ databases">
        <authorList>
            <person name="Varghese N."/>
            <person name="Submissions S."/>
        </authorList>
    </citation>
    <scope>NUCLEOTIDE SEQUENCE [LARGE SCALE GENOMIC DNA]</scope>
    <source>
        <strain evidence="7 8">CECT 8317</strain>
    </source>
</reference>
<feature type="transmembrane region" description="Helical" evidence="6">
    <location>
        <begin position="20"/>
        <end position="38"/>
    </location>
</feature>
<keyword evidence="3 6" id="KW-0812">Transmembrane</keyword>
<feature type="transmembrane region" description="Helical" evidence="6">
    <location>
        <begin position="306"/>
        <end position="328"/>
    </location>
</feature>
<feature type="transmembrane region" description="Helical" evidence="6">
    <location>
        <begin position="397"/>
        <end position="418"/>
    </location>
</feature>
<dbReference type="AlphaFoldDB" id="A0AAQ1G8L6"/>
<keyword evidence="4 6" id="KW-1133">Transmembrane helix</keyword>
<evidence type="ECO:0000313" key="8">
    <source>
        <dbReference type="Proteomes" id="UP000243518"/>
    </source>
</evidence>
<comment type="caution">
    <text evidence="7">The sequence shown here is derived from an EMBL/GenBank/DDBJ whole genome shotgun (WGS) entry which is preliminary data.</text>
</comment>
<dbReference type="Pfam" id="PF13440">
    <property type="entry name" value="Polysacc_synt_3"/>
    <property type="match status" value="1"/>
</dbReference>
<dbReference type="RefSeq" id="WP_088276605.1">
    <property type="nucleotide sequence ID" value="NZ_FNVE01000010.1"/>
</dbReference>
<evidence type="ECO:0000256" key="2">
    <source>
        <dbReference type="ARBA" id="ARBA00022475"/>
    </source>
</evidence>
<feature type="transmembrane region" description="Helical" evidence="6">
    <location>
        <begin position="159"/>
        <end position="178"/>
    </location>
</feature>
<dbReference type="EMBL" id="FNVE01000010">
    <property type="protein sequence ID" value="SEG56720.1"/>
    <property type="molecule type" value="Genomic_DNA"/>
</dbReference>
<gene>
    <name evidence="7" type="ORF">SAMN05216586_11010</name>
</gene>
<feature type="transmembrane region" description="Helical" evidence="6">
    <location>
        <begin position="340"/>
        <end position="361"/>
    </location>
</feature>
<evidence type="ECO:0000256" key="4">
    <source>
        <dbReference type="ARBA" id="ARBA00022989"/>
    </source>
</evidence>
<sequence length="429" mass="45997">MQGIAGKVRHLASGRFLRDVLKLALGTVLGRALSLAALPLVTRLYAPEDFAILAVYLSLVSLVSVMACFRLEIAIPLADDETDAANLLALALTALFVVSGIALLLTLTMPSPLAQLFGKPEIAPHLWLVPLGVALAGSYAAFQFWATRARRFGAIARTRVGQAVTGVTTILTLGWAGMAPLGLLLGNALNTGAGGVTLAFQAVRSDRRTLRSICPNRMRAALRKYYRYPLYSTPEALFNIAGIQVPVLLIAAYGGSEAGFLLLAMQIMTAPMTLLGASISQVYMSRAPEEFRQGRLAHFTFSIMRRLVIIGTAPLVAAALLSPILFPWIFGVEWARSGEIVAWLVPWMAFQFIASPVSTVLHTVNRQHWAMCLQIAGFLLRVGGVTFAAGIDQGWLVPAYAISSAVFYLLYIAVVVGASKIGLSKISAV</sequence>
<keyword evidence="2" id="KW-1003">Cell membrane</keyword>
<evidence type="ECO:0000256" key="3">
    <source>
        <dbReference type="ARBA" id="ARBA00022692"/>
    </source>
</evidence>
<evidence type="ECO:0000256" key="5">
    <source>
        <dbReference type="ARBA" id="ARBA00023136"/>
    </source>
</evidence>
<dbReference type="PANTHER" id="PTHR30250:SF28">
    <property type="entry name" value="POLYSACCHARIDE BIOSYNTHESIS PROTEIN"/>
    <property type="match status" value="1"/>
</dbReference>
<organism evidence="7 8">
    <name type="scientific">Halopseudomonas aestusnigri</name>
    <dbReference type="NCBI Taxonomy" id="857252"/>
    <lineage>
        <taxon>Bacteria</taxon>
        <taxon>Pseudomonadati</taxon>
        <taxon>Pseudomonadota</taxon>
        <taxon>Gammaproteobacteria</taxon>
        <taxon>Pseudomonadales</taxon>
        <taxon>Pseudomonadaceae</taxon>
        <taxon>Halopseudomonas</taxon>
    </lineage>
</organism>
<dbReference type="InterPro" id="IPR050833">
    <property type="entry name" value="Poly_Biosynth_Transport"/>
</dbReference>
<feature type="transmembrane region" description="Helical" evidence="6">
    <location>
        <begin position="236"/>
        <end position="254"/>
    </location>
</feature>
<keyword evidence="5 6" id="KW-0472">Membrane</keyword>
<keyword evidence="8" id="KW-1185">Reference proteome</keyword>
<dbReference type="PANTHER" id="PTHR30250">
    <property type="entry name" value="PST FAMILY PREDICTED COLANIC ACID TRANSPORTER"/>
    <property type="match status" value="1"/>
</dbReference>
<dbReference type="Proteomes" id="UP000243518">
    <property type="component" value="Unassembled WGS sequence"/>
</dbReference>
<dbReference type="GO" id="GO:0005886">
    <property type="term" value="C:plasma membrane"/>
    <property type="evidence" value="ECO:0007669"/>
    <property type="project" value="UniProtKB-SubCell"/>
</dbReference>
<feature type="transmembrane region" description="Helical" evidence="6">
    <location>
        <begin position="85"/>
        <end position="107"/>
    </location>
</feature>
<feature type="transmembrane region" description="Helical" evidence="6">
    <location>
        <begin position="50"/>
        <end position="73"/>
    </location>
</feature>
<feature type="transmembrane region" description="Helical" evidence="6">
    <location>
        <begin position="368"/>
        <end position="391"/>
    </location>
</feature>
<comment type="subcellular location">
    <subcellularLocation>
        <location evidence="1">Cell membrane</location>
        <topology evidence="1">Multi-pass membrane protein</topology>
    </subcellularLocation>
</comment>
<feature type="transmembrane region" description="Helical" evidence="6">
    <location>
        <begin position="127"/>
        <end position="147"/>
    </location>
</feature>
<evidence type="ECO:0000256" key="6">
    <source>
        <dbReference type="SAM" id="Phobius"/>
    </source>
</evidence>